<dbReference type="GeneID" id="20327430"/>
<organism evidence="1 2">
    <name type="scientific">Opisthorchis viverrini</name>
    <name type="common">Southeast Asian liver fluke</name>
    <dbReference type="NCBI Taxonomy" id="6198"/>
    <lineage>
        <taxon>Eukaryota</taxon>
        <taxon>Metazoa</taxon>
        <taxon>Spiralia</taxon>
        <taxon>Lophotrochozoa</taxon>
        <taxon>Platyhelminthes</taxon>
        <taxon>Trematoda</taxon>
        <taxon>Digenea</taxon>
        <taxon>Opisthorchiida</taxon>
        <taxon>Opisthorchiata</taxon>
        <taxon>Opisthorchiidae</taxon>
        <taxon>Opisthorchis</taxon>
    </lineage>
</organism>
<sequence>MKDTVVTLAGVLLHSSVQKTARLFLNEHLRKVESRSDKSPSEGRERSEQAARWLSDWSANVLIGRSVVRIRPLPLDSPCLGLGNLALSQPSSFLLVARQLGTNRATVNSSTAQDRFRPSWGSSVRHNLRFPVNIMFKLNSNCTELAKHTHLQN</sequence>
<dbReference type="AlphaFoldDB" id="A0A075A324"/>
<dbReference type="OrthoDB" id="3945418at2759"/>
<dbReference type="EMBL" id="KL596668">
    <property type="protein sequence ID" value="KER29980.1"/>
    <property type="molecule type" value="Genomic_DNA"/>
</dbReference>
<accession>A0A075A324</accession>
<protein>
    <submittedName>
        <fullName evidence="1">Uncharacterized protein</fullName>
    </submittedName>
</protein>
<name>A0A075A324_OPIVI</name>
<dbReference type="CTD" id="20327430"/>
<gene>
    <name evidence="1" type="ORF">T265_13263</name>
</gene>
<evidence type="ECO:0000313" key="1">
    <source>
        <dbReference type="EMBL" id="KER29980.1"/>
    </source>
</evidence>
<dbReference type="KEGG" id="ovi:T265_13263"/>
<dbReference type="RefSeq" id="XP_009166276.1">
    <property type="nucleotide sequence ID" value="XM_009168012.1"/>
</dbReference>
<feature type="non-terminal residue" evidence="1">
    <location>
        <position position="153"/>
    </location>
</feature>
<reference evidence="1 2" key="1">
    <citation type="submission" date="2013-11" db="EMBL/GenBank/DDBJ databases">
        <title>Opisthorchis viverrini - life in the bile duct.</title>
        <authorList>
            <person name="Young N.D."/>
            <person name="Nagarajan N."/>
            <person name="Lin S.J."/>
            <person name="Korhonen P.K."/>
            <person name="Jex A.R."/>
            <person name="Hall R.S."/>
            <person name="Safavi-Hemami H."/>
            <person name="Kaewkong W."/>
            <person name="Bertrand D."/>
            <person name="Gao S."/>
            <person name="Seet Q."/>
            <person name="Wongkham S."/>
            <person name="Teh B.T."/>
            <person name="Wongkham C."/>
            <person name="Intapan P.M."/>
            <person name="Maleewong W."/>
            <person name="Yang X."/>
            <person name="Hu M."/>
            <person name="Wang Z."/>
            <person name="Hofmann A."/>
            <person name="Sternberg P.W."/>
            <person name="Tan P."/>
            <person name="Wang J."/>
            <person name="Gasser R.B."/>
        </authorList>
    </citation>
    <scope>NUCLEOTIDE SEQUENCE [LARGE SCALE GENOMIC DNA]</scope>
</reference>
<evidence type="ECO:0000313" key="2">
    <source>
        <dbReference type="Proteomes" id="UP000054324"/>
    </source>
</evidence>
<proteinExistence type="predicted"/>
<keyword evidence="2" id="KW-1185">Reference proteome</keyword>
<dbReference type="Proteomes" id="UP000054324">
    <property type="component" value="Unassembled WGS sequence"/>
</dbReference>